<comment type="caution">
    <text evidence="1">The sequence shown here is derived from an EMBL/GenBank/DDBJ whole genome shotgun (WGS) entry which is preliminary data.</text>
</comment>
<accession>A0A9P6KKA0</accession>
<sequence>MDYIGVPGQPTHCAGHVLDLTFSNIPFAQSAVEASMHSGSDHETIVTSIPTAALGTPHLAQYHYRVPEASLPKFAGLIEIGVQGIPDPLAAQDTAQLDNCVSLLTETIQHSVRTAGRPDRKEGRAAPWWTEECKTAYQAYKRARQLYLGSPPSEETRAFKTIVRQAKRQYWRHVIDNAKDDKDLFKVIAWHKLTPENQETPL</sequence>
<proteinExistence type="predicted"/>
<protein>
    <submittedName>
        <fullName evidence="1">RNA-directed DNA polymerase from transposon x-element</fullName>
    </submittedName>
</protein>
<dbReference type="GO" id="GO:0003964">
    <property type="term" value="F:RNA-directed DNA polymerase activity"/>
    <property type="evidence" value="ECO:0007669"/>
    <property type="project" value="UniProtKB-KW"/>
</dbReference>
<keyword evidence="1" id="KW-0695">RNA-directed DNA polymerase</keyword>
<dbReference type="OrthoDB" id="3935025at2759"/>
<keyword evidence="1" id="KW-0808">Transferase</keyword>
<dbReference type="EMBL" id="WJXW01000015">
    <property type="protein sequence ID" value="KAF9730253.1"/>
    <property type="molecule type" value="Genomic_DNA"/>
</dbReference>
<keyword evidence="1" id="KW-0548">Nucleotidyltransferase</keyword>
<dbReference type="AlphaFoldDB" id="A0A9P6KKA0"/>
<keyword evidence="2" id="KW-1185">Reference proteome</keyword>
<evidence type="ECO:0000313" key="2">
    <source>
        <dbReference type="Proteomes" id="UP000756921"/>
    </source>
</evidence>
<dbReference type="Proteomes" id="UP000756921">
    <property type="component" value="Unassembled WGS sequence"/>
</dbReference>
<name>A0A9P6KKA0_9PLEO</name>
<evidence type="ECO:0000313" key="1">
    <source>
        <dbReference type="EMBL" id="KAF9730253.1"/>
    </source>
</evidence>
<gene>
    <name evidence="1" type="ORF">PMIN01_12186</name>
</gene>
<organism evidence="1 2">
    <name type="scientific">Paraphaeosphaeria minitans</name>
    <dbReference type="NCBI Taxonomy" id="565426"/>
    <lineage>
        <taxon>Eukaryota</taxon>
        <taxon>Fungi</taxon>
        <taxon>Dikarya</taxon>
        <taxon>Ascomycota</taxon>
        <taxon>Pezizomycotina</taxon>
        <taxon>Dothideomycetes</taxon>
        <taxon>Pleosporomycetidae</taxon>
        <taxon>Pleosporales</taxon>
        <taxon>Massarineae</taxon>
        <taxon>Didymosphaeriaceae</taxon>
        <taxon>Paraphaeosphaeria</taxon>
    </lineage>
</organism>
<reference evidence="1" key="1">
    <citation type="journal article" date="2020" name="Mol. Plant Microbe Interact.">
        <title>Genome Sequence of the Biocontrol Agent Coniothyrium minitans strain Conio (IMI 134523).</title>
        <authorList>
            <person name="Patel D."/>
            <person name="Shittu T.A."/>
            <person name="Baroncelli R."/>
            <person name="Muthumeenakshi S."/>
            <person name="Osborne T.H."/>
            <person name="Janganan T.K."/>
            <person name="Sreenivasaprasad S."/>
        </authorList>
    </citation>
    <scope>NUCLEOTIDE SEQUENCE</scope>
    <source>
        <strain evidence="1">Conio</strain>
    </source>
</reference>